<keyword evidence="2" id="KW-0472">Membrane</keyword>
<name>X1PKB6_9ZZZZ</name>
<proteinExistence type="predicted"/>
<feature type="compositionally biased region" description="Basic and acidic residues" evidence="1">
    <location>
        <begin position="160"/>
        <end position="170"/>
    </location>
</feature>
<evidence type="ECO:0000313" key="3">
    <source>
        <dbReference type="EMBL" id="GAI39460.1"/>
    </source>
</evidence>
<evidence type="ECO:0000256" key="2">
    <source>
        <dbReference type="SAM" id="Phobius"/>
    </source>
</evidence>
<feature type="region of interest" description="Disordered" evidence="1">
    <location>
        <begin position="22"/>
        <end position="43"/>
    </location>
</feature>
<evidence type="ECO:0000256" key="1">
    <source>
        <dbReference type="SAM" id="MobiDB-lite"/>
    </source>
</evidence>
<accession>X1PKB6</accession>
<keyword evidence="2" id="KW-0812">Transmembrane</keyword>
<feature type="compositionally biased region" description="Low complexity" evidence="1">
    <location>
        <begin position="99"/>
        <end position="124"/>
    </location>
</feature>
<comment type="caution">
    <text evidence="3">The sequence shown here is derived from an EMBL/GenBank/DDBJ whole genome shotgun (WGS) entry which is preliminary data.</text>
</comment>
<organism evidence="3">
    <name type="scientific">marine sediment metagenome</name>
    <dbReference type="NCBI Taxonomy" id="412755"/>
    <lineage>
        <taxon>unclassified sequences</taxon>
        <taxon>metagenomes</taxon>
        <taxon>ecological metagenomes</taxon>
    </lineage>
</organism>
<keyword evidence="2" id="KW-1133">Transmembrane helix</keyword>
<dbReference type="AlphaFoldDB" id="X1PKB6"/>
<feature type="transmembrane region" description="Helical" evidence="2">
    <location>
        <begin position="51"/>
        <end position="72"/>
    </location>
</feature>
<feature type="region of interest" description="Disordered" evidence="1">
    <location>
        <begin position="79"/>
        <end position="214"/>
    </location>
</feature>
<sequence length="214" mass="21479">MGLKELFSRKNAEDDDAIAAQADQTTAESIGADRGIPSINTKRRTSAGTRAMQLLILLIGLGILATSVKVIVGKMGTRAEEAPRVEKKKDEQEKISNRAPLSLAEGEAAAGGTSAPALPASSPAVPLVQATTGSEQAAGPVGVRPNAAGNGRGGPGDGKAVPEDPEERRLKTGLKYGQDGVQELRQAAGGGDSLLGGSGAGLPSGGNNGLGPLL</sequence>
<protein>
    <submittedName>
        <fullName evidence="3">Uncharacterized protein</fullName>
    </submittedName>
</protein>
<feature type="compositionally biased region" description="Gly residues" evidence="1">
    <location>
        <begin position="188"/>
        <end position="214"/>
    </location>
</feature>
<reference evidence="3" key="1">
    <citation type="journal article" date="2014" name="Front. Microbiol.">
        <title>High frequency of phylogenetically diverse reductive dehalogenase-homologous genes in deep subseafloor sedimentary metagenomes.</title>
        <authorList>
            <person name="Kawai M."/>
            <person name="Futagami T."/>
            <person name="Toyoda A."/>
            <person name="Takaki Y."/>
            <person name="Nishi S."/>
            <person name="Hori S."/>
            <person name="Arai W."/>
            <person name="Tsubouchi T."/>
            <person name="Morono Y."/>
            <person name="Uchiyama I."/>
            <person name="Ito T."/>
            <person name="Fujiyama A."/>
            <person name="Inagaki F."/>
            <person name="Takami H."/>
        </authorList>
    </citation>
    <scope>NUCLEOTIDE SEQUENCE</scope>
    <source>
        <strain evidence="3">Expedition CK06-06</strain>
    </source>
</reference>
<feature type="non-terminal residue" evidence="3">
    <location>
        <position position="214"/>
    </location>
</feature>
<dbReference type="EMBL" id="BARV01024992">
    <property type="protein sequence ID" value="GAI39460.1"/>
    <property type="molecule type" value="Genomic_DNA"/>
</dbReference>
<gene>
    <name evidence="3" type="ORF">S06H3_40687</name>
</gene>
<feature type="compositionally biased region" description="Basic and acidic residues" evidence="1">
    <location>
        <begin position="79"/>
        <end position="96"/>
    </location>
</feature>